<name>A0A3P7JH75_STRVU</name>
<keyword evidence="5" id="KW-0812">Transmembrane</keyword>
<keyword evidence="3" id="KW-0813">Transport</keyword>
<evidence type="ECO:0000256" key="11">
    <source>
        <dbReference type="ARBA" id="ARBA00023303"/>
    </source>
</evidence>
<keyword evidence="7" id="KW-0965">Cell junction</keyword>
<evidence type="ECO:0000313" key="13">
    <source>
        <dbReference type="Proteomes" id="UP000270094"/>
    </source>
</evidence>
<evidence type="ECO:0000256" key="7">
    <source>
        <dbReference type="ARBA" id="ARBA00022949"/>
    </source>
</evidence>
<dbReference type="OrthoDB" id="5867527at2759"/>
<protein>
    <recommendedName>
        <fullName evidence="14">Innexin</fullName>
    </recommendedName>
</protein>
<evidence type="ECO:0000256" key="5">
    <source>
        <dbReference type="ARBA" id="ARBA00022692"/>
    </source>
</evidence>
<comment type="subcellular location">
    <subcellularLocation>
        <location evidence="1">Cell junction</location>
        <location evidence="1">Gap junction</location>
    </subcellularLocation>
    <subcellularLocation>
        <location evidence="2">Cell membrane</location>
        <topology evidence="2">Multi-pass membrane protein</topology>
    </subcellularLocation>
</comment>
<gene>
    <name evidence="12" type="ORF">SVUK_LOCUS15151</name>
</gene>
<evidence type="ECO:0000256" key="2">
    <source>
        <dbReference type="ARBA" id="ARBA00004651"/>
    </source>
</evidence>
<dbReference type="Proteomes" id="UP000270094">
    <property type="component" value="Unassembled WGS sequence"/>
</dbReference>
<evidence type="ECO:0000256" key="3">
    <source>
        <dbReference type="ARBA" id="ARBA00022448"/>
    </source>
</evidence>
<keyword evidence="4" id="KW-1003">Cell membrane</keyword>
<dbReference type="Pfam" id="PF00876">
    <property type="entry name" value="Innexin"/>
    <property type="match status" value="1"/>
</dbReference>
<evidence type="ECO:0000256" key="1">
    <source>
        <dbReference type="ARBA" id="ARBA00004610"/>
    </source>
</evidence>
<evidence type="ECO:0000256" key="4">
    <source>
        <dbReference type="ARBA" id="ARBA00022475"/>
    </source>
</evidence>
<keyword evidence="13" id="KW-1185">Reference proteome</keyword>
<sequence>MKHSLNFCLQPLHSRSISSSGFGCSALPSTTLVISSIGAACCSQRRNEQTLSAPTSNCSVSSMMKTFPVRPQWPSRIHLLRNSSLTHPMPFLGQRALNKFAQRSLRADGVFILYLISKNAGDIITTDIIATLWGKFLEDEAQVRP</sequence>
<dbReference type="GO" id="GO:0034220">
    <property type="term" value="P:monoatomic ion transmembrane transport"/>
    <property type="evidence" value="ECO:0007669"/>
    <property type="project" value="UniProtKB-KW"/>
</dbReference>
<keyword evidence="10" id="KW-0472">Membrane</keyword>
<accession>A0A3P7JH75</accession>
<keyword evidence="11" id="KW-0407">Ion channel</keyword>
<evidence type="ECO:0000313" key="12">
    <source>
        <dbReference type="EMBL" id="VDM80153.1"/>
    </source>
</evidence>
<evidence type="ECO:0000256" key="8">
    <source>
        <dbReference type="ARBA" id="ARBA00022989"/>
    </source>
</evidence>
<evidence type="ECO:0000256" key="9">
    <source>
        <dbReference type="ARBA" id="ARBA00023065"/>
    </source>
</evidence>
<reference evidence="12 13" key="1">
    <citation type="submission" date="2018-11" db="EMBL/GenBank/DDBJ databases">
        <authorList>
            <consortium name="Pathogen Informatics"/>
        </authorList>
    </citation>
    <scope>NUCLEOTIDE SEQUENCE [LARGE SCALE GENOMIC DNA]</scope>
</reference>
<organism evidence="12 13">
    <name type="scientific">Strongylus vulgaris</name>
    <name type="common">Blood worm</name>
    <dbReference type="NCBI Taxonomy" id="40348"/>
    <lineage>
        <taxon>Eukaryota</taxon>
        <taxon>Metazoa</taxon>
        <taxon>Ecdysozoa</taxon>
        <taxon>Nematoda</taxon>
        <taxon>Chromadorea</taxon>
        <taxon>Rhabditida</taxon>
        <taxon>Rhabditina</taxon>
        <taxon>Rhabditomorpha</taxon>
        <taxon>Strongyloidea</taxon>
        <taxon>Strongylidae</taxon>
        <taxon>Strongylus</taxon>
    </lineage>
</organism>
<dbReference type="GO" id="GO:0005886">
    <property type="term" value="C:plasma membrane"/>
    <property type="evidence" value="ECO:0007669"/>
    <property type="project" value="UniProtKB-SubCell"/>
</dbReference>
<keyword evidence="9" id="KW-0406">Ion transport</keyword>
<dbReference type="InterPro" id="IPR000990">
    <property type="entry name" value="Innexin"/>
</dbReference>
<proteinExistence type="predicted"/>
<evidence type="ECO:0000256" key="6">
    <source>
        <dbReference type="ARBA" id="ARBA00022868"/>
    </source>
</evidence>
<evidence type="ECO:0008006" key="14">
    <source>
        <dbReference type="Google" id="ProtNLM"/>
    </source>
</evidence>
<keyword evidence="8" id="KW-1133">Transmembrane helix</keyword>
<dbReference type="EMBL" id="UYYB01107533">
    <property type="protein sequence ID" value="VDM80153.1"/>
    <property type="molecule type" value="Genomic_DNA"/>
</dbReference>
<dbReference type="GO" id="GO:0005921">
    <property type="term" value="C:gap junction"/>
    <property type="evidence" value="ECO:0007669"/>
    <property type="project" value="UniProtKB-SubCell"/>
</dbReference>
<dbReference type="AlphaFoldDB" id="A0A3P7JH75"/>
<evidence type="ECO:0000256" key="10">
    <source>
        <dbReference type="ARBA" id="ARBA00023136"/>
    </source>
</evidence>
<keyword evidence="6" id="KW-0303">Gap junction</keyword>